<reference evidence="3" key="1">
    <citation type="submission" date="2025-08" db="UniProtKB">
        <authorList>
            <consortium name="RefSeq"/>
        </authorList>
    </citation>
    <scope>IDENTIFICATION</scope>
    <source>
        <tissue evidence="3">Muscle</tissue>
    </source>
</reference>
<keyword evidence="2" id="KW-1185">Reference proteome</keyword>
<feature type="region of interest" description="Disordered" evidence="1">
    <location>
        <begin position="93"/>
        <end position="116"/>
    </location>
</feature>
<feature type="compositionally biased region" description="Basic and acidic residues" evidence="1">
    <location>
        <begin position="95"/>
        <end position="108"/>
    </location>
</feature>
<feature type="compositionally biased region" description="Basic and acidic residues" evidence="1">
    <location>
        <begin position="859"/>
        <end position="870"/>
    </location>
</feature>
<dbReference type="RefSeq" id="XP_013790749.1">
    <property type="nucleotide sequence ID" value="XM_013935295.1"/>
</dbReference>
<feature type="compositionally biased region" description="Basic and acidic residues" evidence="1">
    <location>
        <begin position="1"/>
        <end position="17"/>
    </location>
</feature>
<evidence type="ECO:0000313" key="2">
    <source>
        <dbReference type="Proteomes" id="UP000694941"/>
    </source>
</evidence>
<accession>A0ABM1BXV4</accession>
<sequence>MTEQHKPSTIFTRDRAQEISGRTSTVQEDRIEGHHPAAIGSLMIPDPSPTLSKNHSSNIKPKENYDATVNLYNQHVSSSSEINVVLDISTQSAVTKKEREEPPRKEMPKIAVSAQKSDDISNELNKGCGVLLGDVHTPLNQPQSSVRPKAHSLLEGQSQSVCSSRLEIATSCLERKSNESNLSTDGAKYGALQGDFHNNSNGFICDKNTKTELYTQTAPIYCVSVTLQLADSSQKENCCATNRNNASGSVSDDSELSTSTTCPISSINFHGYSLTTGGNSLNKQTNHENLSVSKSKTQQHDGGRDETKTNTFVFSESSCLDKFHEETTSNLNCDKDRSSTAEVKQSSLDEILSSLEKIRDEFELSSTELENTTTSKTLSGKEAPVASLSECFSGFREAKFASESATNKEVVHALGCEYVFADLSKISCDNVSVNKPERHNSTCFLKHPSESIEKNYVTNSEKDSCWNSFSLCDTHHSENASEMLSSPLLSQKPCVNGFTKFLSQLKVKCRDPLKAENAVIMKKWGLNDSQQPSIDVYEIKKRVPELLLNQDQSNNNSEFVICQEKSELDTAADLKPGQINYEILGGKSEIATKNNNKPPEPKVEQIQHILAGLDFSKYRRGRNICDTDEQENSSVGMESKHSQNIDLKAEVEHIASHHIGIEMDTSNDNVRIVDQLESQQDRSVVVNNTFLKQDAVLLDVVSFCPEIKRYRNEKGKNSEVSKNINKCINSNSLFYQHNVKESERFLEQSGKDVADSSSPSLSHNLKKDVADSSSPSLSNHNSKKDAADCSSSLSHNLKKDVADSSSPSLSNHNSKKDVADSSSSSLSHNLKKDVADCSSSSLSHNLKKDVADSSSSSLSHHDYKGKSEKLKNVSEKIKPTLYNSSAKTFIFNANDALKCNNGIMRKFSPINRSSSFPQVKVFSDNSYEKTKISSGKSQPTEFNQQYLSSRRILNNPSTVVDNNKYIDTAAQQSDLQVISSDLNKSDLSVDSAIESVNEENFVVDSDSYLNDKPSSYSILPPTNKTMLLSDECRQFSGSEINKEIKVVRPFKVDFKPNFQEVKNEDNESLSYPSQCRKSVLEEEIQQSSALDINTLSPIDTSLTLAVRSLPQKSVLSLSDSYFNRDVIVGHETFEHTVGMITHSTSEMCSAKRSEKLLKKKYHSDPNGSINRESVEFDEIVSRYKSEPVLGDGNEERHQHQIMLRGRKTPIELYSLASLIPQQSSSHGFGNTSSCFSKQPSFAECANNCNLEKEKLSKSPDQQMRYSKKRLRGPYGEMLEEEMRKSGEKLKHKMDEDLRYLEETSEESTLQKTTYAIETSAKFSESELHVRPFHLPSSQSLDQVDIQKSSTCIDTDTCNKNTSANILYVQSGKASTRLISSISMSSFSSDSTYSETNTVISSEDTAKPDRLLTADNCGAAVLQNKDHYKLERVVSLKKHQVHIFSTSYGNRFGLDKE</sequence>
<organism evidence="2 3">
    <name type="scientific">Limulus polyphemus</name>
    <name type="common">Atlantic horseshoe crab</name>
    <dbReference type="NCBI Taxonomy" id="6850"/>
    <lineage>
        <taxon>Eukaryota</taxon>
        <taxon>Metazoa</taxon>
        <taxon>Ecdysozoa</taxon>
        <taxon>Arthropoda</taxon>
        <taxon>Chelicerata</taxon>
        <taxon>Merostomata</taxon>
        <taxon>Xiphosura</taxon>
        <taxon>Limulidae</taxon>
        <taxon>Limulus</taxon>
    </lineage>
</organism>
<dbReference type="GeneID" id="106474602"/>
<gene>
    <name evidence="3" type="primary">LOC106474602</name>
</gene>
<feature type="region of interest" description="Disordered" evidence="1">
    <location>
        <begin position="848"/>
        <end position="870"/>
    </location>
</feature>
<name>A0ABM1BXV4_LIMPO</name>
<dbReference type="Proteomes" id="UP000694941">
    <property type="component" value="Unplaced"/>
</dbReference>
<proteinExistence type="predicted"/>
<evidence type="ECO:0000256" key="1">
    <source>
        <dbReference type="SAM" id="MobiDB-lite"/>
    </source>
</evidence>
<protein>
    <submittedName>
        <fullName evidence="3">Uncharacterized protein LOC106474602</fullName>
    </submittedName>
</protein>
<feature type="region of interest" description="Disordered" evidence="1">
    <location>
        <begin position="746"/>
        <end position="826"/>
    </location>
</feature>
<feature type="region of interest" description="Disordered" evidence="1">
    <location>
        <begin position="1"/>
        <end position="32"/>
    </location>
</feature>
<feature type="compositionally biased region" description="Polar residues" evidence="1">
    <location>
        <begin position="278"/>
        <end position="296"/>
    </location>
</feature>
<evidence type="ECO:0000313" key="3">
    <source>
        <dbReference type="RefSeq" id="XP_013790749.1"/>
    </source>
</evidence>
<feature type="compositionally biased region" description="Basic and acidic residues" evidence="1">
    <location>
        <begin position="298"/>
        <end position="307"/>
    </location>
</feature>
<feature type="region of interest" description="Disordered" evidence="1">
    <location>
        <begin position="278"/>
        <end position="307"/>
    </location>
</feature>